<evidence type="ECO:0000256" key="3">
    <source>
        <dbReference type="ARBA" id="ARBA00022448"/>
    </source>
</evidence>
<reference evidence="5" key="1">
    <citation type="journal article" date="2021" name="Front. Microbiol.">
        <title>Comprehensive Comparative Genomics and Phenotyping of Methylobacterium Species.</title>
        <authorList>
            <person name="Alessa O."/>
            <person name="Ogura Y."/>
            <person name="Fujitani Y."/>
            <person name="Takami H."/>
            <person name="Hayashi T."/>
            <person name="Sahin N."/>
            <person name="Tani A."/>
        </authorList>
    </citation>
    <scope>NUCLEOTIDE SEQUENCE</scope>
    <source>
        <strain evidence="5">KCTC 52305</strain>
    </source>
</reference>
<dbReference type="PIRSF" id="PIRSF006470">
    <property type="entry name" value="DctB"/>
    <property type="match status" value="1"/>
</dbReference>
<dbReference type="SUPFAM" id="SSF53850">
    <property type="entry name" value="Periplasmic binding protein-like II"/>
    <property type="match status" value="1"/>
</dbReference>
<evidence type="ECO:0000256" key="2">
    <source>
        <dbReference type="ARBA" id="ARBA00009023"/>
    </source>
</evidence>
<reference evidence="5" key="2">
    <citation type="submission" date="2021-08" db="EMBL/GenBank/DDBJ databases">
        <authorList>
            <person name="Tani A."/>
            <person name="Ola A."/>
            <person name="Ogura Y."/>
            <person name="Katsura K."/>
            <person name="Hayashi T."/>
        </authorList>
    </citation>
    <scope>NUCLEOTIDE SEQUENCE</scope>
    <source>
        <strain evidence="5">KCTC 52305</strain>
    </source>
</reference>
<comment type="similarity">
    <text evidence="2">Belongs to the bacterial solute-binding protein 7 family.</text>
</comment>
<dbReference type="CDD" id="cd13603">
    <property type="entry name" value="PBP2_TRAP_Siap_TeaA_like"/>
    <property type="match status" value="1"/>
</dbReference>
<dbReference type="InterPro" id="IPR038404">
    <property type="entry name" value="TRAP_DctP_sf"/>
</dbReference>
<gene>
    <name evidence="5" type="ORF">OPKNFCMD_3471</name>
</gene>
<organism evidence="5 6">
    <name type="scientific">Methylobacterium crusticola</name>
    <dbReference type="NCBI Taxonomy" id="1697972"/>
    <lineage>
        <taxon>Bacteria</taxon>
        <taxon>Pseudomonadati</taxon>
        <taxon>Pseudomonadota</taxon>
        <taxon>Alphaproteobacteria</taxon>
        <taxon>Hyphomicrobiales</taxon>
        <taxon>Methylobacteriaceae</taxon>
        <taxon>Methylobacterium</taxon>
    </lineage>
</organism>
<name>A0ABQ4R0A7_9HYPH</name>
<proteinExistence type="inferred from homology"/>
<keyword evidence="3" id="KW-0813">Transport</keyword>
<dbReference type="NCBIfam" id="TIGR00787">
    <property type="entry name" value="dctP"/>
    <property type="match status" value="1"/>
</dbReference>
<accession>A0ABQ4R0A7</accession>
<dbReference type="PANTHER" id="PTHR33376:SF4">
    <property type="entry name" value="SIALIC ACID-BINDING PERIPLASMIC PROTEIN SIAP"/>
    <property type="match status" value="1"/>
</dbReference>
<keyword evidence="6" id="KW-1185">Reference proteome</keyword>
<keyword evidence="4" id="KW-0732">Signal</keyword>
<dbReference type="Gene3D" id="3.40.190.170">
    <property type="entry name" value="Bacterial extracellular solute-binding protein, family 7"/>
    <property type="match status" value="1"/>
</dbReference>
<dbReference type="Proteomes" id="UP001055167">
    <property type="component" value="Unassembled WGS sequence"/>
</dbReference>
<protein>
    <submittedName>
        <fullName evidence="5">Solute-binding protein</fullName>
    </submittedName>
</protein>
<dbReference type="InterPro" id="IPR018389">
    <property type="entry name" value="DctP_fam"/>
</dbReference>
<sequence>MSLSRRSLLATVSATAAALALPGIARASARKLRLGHNNTTSSIFQAQAEAFAKAVASLSDGRLGIEIYPNSQIGNEQQMLKAVVDGTLDLSIAPVGVTNPYSTETSLFELPYLFKDVAAARAALAGSLGAYGSELLKPKRILNLGWSEVGMRNFTANKPIRSVADLKGLKIRVPLSQAILRTFEALGAAPETLPFVQLQEALRTGRFEAQENPIGVIVGGGLNKVQTHLSLTRHVYTPSLLALSADVAEEMAASDLELLRRAAKAGTAASQAYTENADRSGLASLRDGGMVIVEDVDHAGFQAAAAAATDALAASFGSESLRKIRGLVS</sequence>
<evidence type="ECO:0000313" key="6">
    <source>
        <dbReference type="Proteomes" id="UP001055167"/>
    </source>
</evidence>
<dbReference type="RefSeq" id="WP_162501427.1">
    <property type="nucleotide sequence ID" value="NZ_BPQH01000010.1"/>
</dbReference>
<dbReference type="InterPro" id="IPR004682">
    <property type="entry name" value="TRAP_DctP"/>
</dbReference>
<dbReference type="PROSITE" id="PS51318">
    <property type="entry name" value="TAT"/>
    <property type="match status" value="1"/>
</dbReference>
<evidence type="ECO:0000256" key="4">
    <source>
        <dbReference type="ARBA" id="ARBA00022729"/>
    </source>
</evidence>
<evidence type="ECO:0000256" key="1">
    <source>
        <dbReference type="ARBA" id="ARBA00004196"/>
    </source>
</evidence>
<comment type="subcellular location">
    <subcellularLocation>
        <location evidence="1">Cell envelope</location>
    </subcellularLocation>
</comment>
<dbReference type="NCBIfam" id="NF037995">
    <property type="entry name" value="TRAP_S1"/>
    <property type="match status" value="1"/>
</dbReference>
<dbReference type="Pfam" id="PF03480">
    <property type="entry name" value="DctP"/>
    <property type="match status" value="1"/>
</dbReference>
<comment type="caution">
    <text evidence="5">The sequence shown here is derived from an EMBL/GenBank/DDBJ whole genome shotgun (WGS) entry which is preliminary data.</text>
</comment>
<dbReference type="InterPro" id="IPR006311">
    <property type="entry name" value="TAT_signal"/>
</dbReference>
<evidence type="ECO:0000313" key="5">
    <source>
        <dbReference type="EMBL" id="GJD50726.1"/>
    </source>
</evidence>
<dbReference type="EMBL" id="BPQH01000010">
    <property type="protein sequence ID" value="GJD50726.1"/>
    <property type="molecule type" value="Genomic_DNA"/>
</dbReference>
<dbReference type="PANTHER" id="PTHR33376">
    <property type="match status" value="1"/>
</dbReference>